<name>A0A4Z1IXS3_9HELO</name>
<comment type="caution">
    <text evidence="1">The sequence shown here is derived from an EMBL/GenBank/DDBJ whole genome shotgun (WGS) entry which is preliminary data.</text>
</comment>
<evidence type="ECO:0000313" key="2">
    <source>
        <dbReference type="Proteomes" id="UP000297452"/>
    </source>
</evidence>
<sequence length="86" mass="9545">MYQKRDDLNSADQPPLLTVQCPISNVPPVTSVQCPVSSPVSTSHPLSLNICKYLHTLDWMKICDCRVYPGHNRLNPINPVTAISQS</sequence>
<protein>
    <submittedName>
        <fullName evidence="1">Uncharacterized protein</fullName>
    </submittedName>
</protein>
<gene>
    <name evidence="1" type="ORF">BOTNAR_0065g00070</name>
</gene>
<reference evidence="1 2" key="1">
    <citation type="submission" date="2017-12" db="EMBL/GenBank/DDBJ databases">
        <title>Comparative genomics of Botrytis spp.</title>
        <authorList>
            <person name="Valero-Jimenez C.A."/>
            <person name="Tapia P."/>
            <person name="Veloso J."/>
            <person name="Silva-Moreno E."/>
            <person name="Staats M."/>
            <person name="Valdes J.H."/>
            <person name="Van Kan J.A.L."/>
        </authorList>
    </citation>
    <scope>NUCLEOTIDE SEQUENCE [LARGE SCALE GENOMIC DNA]</scope>
    <source>
        <strain evidence="1 2">MUCL2120</strain>
    </source>
</reference>
<proteinExistence type="predicted"/>
<keyword evidence="2" id="KW-1185">Reference proteome</keyword>
<dbReference type="AlphaFoldDB" id="A0A4Z1IXS3"/>
<dbReference type="Proteomes" id="UP000297452">
    <property type="component" value="Unassembled WGS sequence"/>
</dbReference>
<accession>A0A4Z1IXS3</accession>
<organism evidence="1 2">
    <name type="scientific">Botryotinia narcissicola</name>
    <dbReference type="NCBI Taxonomy" id="278944"/>
    <lineage>
        <taxon>Eukaryota</taxon>
        <taxon>Fungi</taxon>
        <taxon>Dikarya</taxon>
        <taxon>Ascomycota</taxon>
        <taxon>Pezizomycotina</taxon>
        <taxon>Leotiomycetes</taxon>
        <taxon>Helotiales</taxon>
        <taxon>Sclerotiniaceae</taxon>
        <taxon>Botryotinia</taxon>
    </lineage>
</organism>
<dbReference type="EMBL" id="PQXJ01000065">
    <property type="protein sequence ID" value="TGO66221.1"/>
    <property type="molecule type" value="Genomic_DNA"/>
</dbReference>
<evidence type="ECO:0000313" key="1">
    <source>
        <dbReference type="EMBL" id="TGO66221.1"/>
    </source>
</evidence>